<dbReference type="EMBL" id="CM009751">
    <property type="protein sequence ID" value="PUZ65841.1"/>
    <property type="molecule type" value="Genomic_DNA"/>
</dbReference>
<evidence type="ECO:0000256" key="1">
    <source>
        <dbReference type="ARBA" id="ARBA00004127"/>
    </source>
</evidence>
<feature type="transmembrane region" description="Helical" evidence="7">
    <location>
        <begin position="9"/>
        <end position="28"/>
    </location>
</feature>
<feature type="transmembrane region" description="Helical" evidence="7">
    <location>
        <begin position="146"/>
        <end position="166"/>
    </location>
</feature>
<evidence type="ECO:0000256" key="5">
    <source>
        <dbReference type="ARBA" id="ARBA00023136"/>
    </source>
</evidence>
<proteinExistence type="inferred from homology"/>
<dbReference type="InterPro" id="IPR009606">
    <property type="entry name" value="DEAL/Modifying_wall_lignin1/2"/>
</dbReference>
<protein>
    <submittedName>
        <fullName evidence="8">Uncharacterized protein</fullName>
    </submittedName>
</protein>
<accession>A0A2T7EDD1</accession>
<dbReference type="AlphaFoldDB" id="A0A2T7EDD1"/>
<evidence type="ECO:0000256" key="6">
    <source>
        <dbReference type="ARBA" id="ARBA00029467"/>
    </source>
</evidence>
<gene>
    <name evidence="8" type="ORF">GQ55_3G258100</name>
</gene>
<dbReference type="OrthoDB" id="690755at2759"/>
<keyword evidence="2 7" id="KW-0812">Transmembrane</keyword>
<dbReference type="Proteomes" id="UP000244336">
    <property type="component" value="Chromosome 3"/>
</dbReference>
<evidence type="ECO:0000256" key="4">
    <source>
        <dbReference type="ARBA" id="ARBA00022989"/>
    </source>
</evidence>
<evidence type="ECO:0000256" key="2">
    <source>
        <dbReference type="ARBA" id="ARBA00022692"/>
    </source>
</evidence>
<sequence>MAIKMDKTTIIVCSVVGSLGVLSAILWFSAERTKLTPDTILEYGDDCIYPPNPALGLGVCAATFLLVAQITFSAVGGCCGCSKSRSIPSETKRIVGIVCAVFSCTCCEQDSGGDREGAAHSWSVVERQRGAGDRVVLPDCPYLKDGIFACAGVLALAATALGITSFSMLRRQPVAPAAAVVGAGAPNKPGEQSPPHAIVVMGQPLFPQASTPC</sequence>
<organism evidence="8 9">
    <name type="scientific">Panicum hallii var. hallii</name>
    <dbReference type="NCBI Taxonomy" id="1504633"/>
    <lineage>
        <taxon>Eukaryota</taxon>
        <taxon>Viridiplantae</taxon>
        <taxon>Streptophyta</taxon>
        <taxon>Embryophyta</taxon>
        <taxon>Tracheophyta</taxon>
        <taxon>Spermatophyta</taxon>
        <taxon>Magnoliopsida</taxon>
        <taxon>Liliopsida</taxon>
        <taxon>Poales</taxon>
        <taxon>Poaceae</taxon>
        <taxon>PACMAD clade</taxon>
        <taxon>Panicoideae</taxon>
        <taxon>Panicodae</taxon>
        <taxon>Paniceae</taxon>
        <taxon>Panicinae</taxon>
        <taxon>Panicum</taxon>
        <taxon>Panicum sect. Panicum</taxon>
    </lineage>
</organism>
<comment type="subcellular location">
    <subcellularLocation>
        <location evidence="1">Endomembrane system</location>
        <topology evidence="1">Multi-pass membrane protein</topology>
    </subcellularLocation>
</comment>
<keyword evidence="5 7" id="KW-0472">Membrane</keyword>
<name>A0A2T7EDD1_9POAL</name>
<keyword evidence="9" id="KW-1185">Reference proteome</keyword>
<dbReference type="InterPro" id="IPR052222">
    <property type="entry name" value="DESIGUAL"/>
</dbReference>
<dbReference type="GO" id="GO:0012505">
    <property type="term" value="C:endomembrane system"/>
    <property type="evidence" value="ECO:0007669"/>
    <property type="project" value="UniProtKB-SubCell"/>
</dbReference>
<evidence type="ECO:0000256" key="7">
    <source>
        <dbReference type="SAM" id="Phobius"/>
    </source>
</evidence>
<dbReference type="PANTHER" id="PTHR31769">
    <property type="entry name" value="OS07G0462200 PROTEIN-RELATED"/>
    <property type="match status" value="1"/>
</dbReference>
<dbReference type="STRING" id="1504633.A0A2T7EDD1"/>
<evidence type="ECO:0000313" key="8">
    <source>
        <dbReference type="EMBL" id="PUZ65841.1"/>
    </source>
</evidence>
<dbReference type="Pfam" id="PF06749">
    <property type="entry name" value="DUF1218"/>
    <property type="match status" value="1"/>
</dbReference>
<evidence type="ECO:0000313" key="9">
    <source>
        <dbReference type="Proteomes" id="UP000244336"/>
    </source>
</evidence>
<keyword evidence="3" id="KW-0732">Signal</keyword>
<keyword evidence="4 7" id="KW-1133">Transmembrane helix</keyword>
<comment type="similarity">
    <text evidence="6">Belongs to the DESIGUAL family.</text>
</comment>
<dbReference type="Gramene" id="PUZ65841">
    <property type="protein sequence ID" value="PUZ65841"/>
    <property type="gene ID" value="GQ55_3G258100"/>
</dbReference>
<reference evidence="8 9" key="1">
    <citation type="submission" date="2018-04" db="EMBL/GenBank/DDBJ databases">
        <title>WGS assembly of Panicum hallii var. hallii HAL2.</title>
        <authorList>
            <person name="Lovell J."/>
            <person name="Jenkins J."/>
            <person name="Lowry D."/>
            <person name="Mamidi S."/>
            <person name="Sreedasyam A."/>
            <person name="Weng X."/>
            <person name="Barry K."/>
            <person name="Bonette J."/>
            <person name="Campitelli B."/>
            <person name="Daum C."/>
            <person name="Gordon S."/>
            <person name="Gould B."/>
            <person name="Lipzen A."/>
            <person name="MacQueen A."/>
            <person name="Palacio-Mejia J."/>
            <person name="Plott C."/>
            <person name="Shakirov E."/>
            <person name="Shu S."/>
            <person name="Yoshinaga Y."/>
            <person name="Zane M."/>
            <person name="Rokhsar D."/>
            <person name="Grimwood J."/>
            <person name="Schmutz J."/>
            <person name="Juenger T."/>
        </authorList>
    </citation>
    <scope>NUCLEOTIDE SEQUENCE [LARGE SCALE GENOMIC DNA]</scope>
    <source>
        <strain evidence="9">cv. HAL2</strain>
    </source>
</reference>
<evidence type="ECO:0000256" key="3">
    <source>
        <dbReference type="ARBA" id="ARBA00022729"/>
    </source>
</evidence>